<comment type="similarity">
    <text evidence="3">Belongs to the EME1/MMS4 family.</text>
</comment>
<dbReference type="InterPro" id="IPR042530">
    <property type="entry name" value="EME1/EME2_C"/>
</dbReference>
<evidence type="ECO:0000256" key="6">
    <source>
        <dbReference type="ARBA" id="ARBA00022759"/>
    </source>
</evidence>
<keyword evidence="13" id="KW-0469">Meiosis</keyword>
<dbReference type="PANTHER" id="PTHR21077:SF5">
    <property type="entry name" value="CROSSOVER JUNCTION ENDONUCLEASE MMS4"/>
    <property type="match status" value="1"/>
</dbReference>
<dbReference type="CDD" id="cd20085">
    <property type="entry name" value="XPF_nuclease_Mms4"/>
    <property type="match status" value="1"/>
</dbReference>
<evidence type="ECO:0000256" key="3">
    <source>
        <dbReference type="ARBA" id="ARBA00005313"/>
    </source>
</evidence>
<dbReference type="VEuPathDB" id="FungiDB:ASPWEDRAFT_50588"/>
<dbReference type="OrthoDB" id="343092at2759"/>
<dbReference type="Proteomes" id="UP000184383">
    <property type="component" value="Unassembled WGS sequence"/>
</dbReference>
<dbReference type="STRING" id="1073089.A0A1L9RQZ8"/>
<keyword evidence="11" id="KW-0234">DNA repair</keyword>
<keyword evidence="6" id="KW-0255">Endonuclease</keyword>
<gene>
    <name evidence="16" type="ORF">ASPWEDRAFT_50588</name>
</gene>
<dbReference type="SMART" id="SM00891">
    <property type="entry name" value="ERCC4"/>
    <property type="match status" value="1"/>
</dbReference>
<dbReference type="GO" id="GO:0008821">
    <property type="term" value="F:crossover junction DNA endonuclease activity"/>
    <property type="evidence" value="ECO:0007669"/>
    <property type="project" value="TreeGrafter"/>
</dbReference>
<dbReference type="InterPro" id="IPR047521">
    <property type="entry name" value="XPF_nuclease_EME1_ascomycetes"/>
</dbReference>
<dbReference type="GO" id="GO:0000712">
    <property type="term" value="P:resolution of meiotic recombination intermediates"/>
    <property type="evidence" value="ECO:0007669"/>
    <property type="project" value="TreeGrafter"/>
</dbReference>
<accession>A0A1L9RQZ8</accession>
<evidence type="ECO:0000256" key="10">
    <source>
        <dbReference type="ARBA" id="ARBA00023172"/>
    </source>
</evidence>
<reference evidence="17" key="1">
    <citation type="journal article" date="2017" name="Genome Biol.">
        <title>Comparative genomics reveals high biological diversity and specific adaptations in the industrially and medically important fungal genus Aspergillus.</title>
        <authorList>
            <person name="de Vries R.P."/>
            <person name="Riley R."/>
            <person name="Wiebenga A."/>
            <person name="Aguilar-Osorio G."/>
            <person name="Amillis S."/>
            <person name="Uchima C.A."/>
            <person name="Anderluh G."/>
            <person name="Asadollahi M."/>
            <person name="Askin M."/>
            <person name="Barry K."/>
            <person name="Battaglia E."/>
            <person name="Bayram O."/>
            <person name="Benocci T."/>
            <person name="Braus-Stromeyer S.A."/>
            <person name="Caldana C."/>
            <person name="Canovas D."/>
            <person name="Cerqueira G.C."/>
            <person name="Chen F."/>
            <person name="Chen W."/>
            <person name="Choi C."/>
            <person name="Clum A."/>
            <person name="Dos Santos R.A."/>
            <person name="Damasio A.R."/>
            <person name="Diallinas G."/>
            <person name="Emri T."/>
            <person name="Fekete E."/>
            <person name="Flipphi M."/>
            <person name="Freyberg S."/>
            <person name="Gallo A."/>
            <person name="Gournas C."/>
            <person name="Habgood R."/>
            <person name="Hainaut M."/>
            <person name="Harispe M.L."/>
            <person name="Henrissat B."/>
            <person name="Hilden K.S."/>
            <person name="Hope R."/>
            <person name="Hossain A."/>
            <person name="Karabika E."/>
            <person name="Karaffa L."/>
            <person name="Karanyi Z."/>
            <person name="Krasevec N."/>
            <person name="Kuo A."/>
            <person name="Kusch H."/>
            <person name="LaButti K."/>
            <person name="Lagendijk E.L."/>
            <person name="Lapidus A."/>
            <person name="Levasseur A."/>
            <person name="Lindquist E."/>
            <person name="Lipzen A."/>
            <person name="Logrieco A.F."/>
            <person name="MacCabe A."/>
            <person name="Maekelae M.R."/>
            <person name="Malavazi I."/>
            <person name="Melin P."/>
            <person name="Meyer V."/>
            <person name="Mielnichuk N."/>
            <person name="Miskei M."/>
            <person name="Molnar A.P."/>
            <person name="Mule G."/>
            <person name="Ngan C.Y."/>
            <person name="Orejas M."/>
            <person name="Orosz E."/>
            <person name="Ouedraogo J.P."/>
            <person name="Overkamp K.M."/>
            <person name="Park H.-S."/>
            <person name="Perrone G."/>
            <person name="Piumi F."/>
            <person name="Punt P.J."/>
            <person name="Ram A.F."/>
            <person name="Ramon A."/>
            <person name="Rauscher S."/>
            <person name="Record E."/>
            <person name="Riano-Pachon D.M."/>
            <person name="Robert V."/>
            <person name="Roehrig J."/>
            <person name="Ruller R."/>
            <person name="Salamov A."/>
            <person name="Salih N.S."/>
            <person name="Samson R.A."/>
            <person name="Sandor E."/>
            <person name="Sanguinetti M."/>
            <person name="Schuetze T."/>
            <person name="Sepcic K."/>
            <person name="Shelest E."/>
            <person name="Sherlock G."/>
            <person name="Sophianopoulou V."/>
            <person name="Squina F.M."/>
            <person name="Sun H."/>
            <person name="Susca A."/>
            <person name="Todd R.B."/>
            <person name="Tsang A."/>
            <person name="Unkles S.E."/>
            <person name="van de Wiele N."/>
            <person name="van Rossen-Uffink D."/>
            <person name="Oliveira J.V."/>
            <person name="Vesth T.C."/>
            <person name="Visser J."/>
            <person name="Yu J.-H."/>
            <person name="Zhou M."/>
            <person name="Andersen M.R."/>
            <person name="Archer D.B."/>
            <person name="Baker S.E."/>
            <person name="Benoit I."/>
            <person name="Brakhage A.A."/>
            <person name="Braus G.H."/>
            <person name="Fischer R."/>
            <person name="Frisvad J.C."/>
            <person name="Goldman G.H."/>
            <person name="Houbraken J."/>
            <person name="Oakley B."/>
            <person name="Pocsi I."/>
            <person name="Scazzocchio C."/>
            <person name="Seiboth B."/>
            <person name="vanKuyk P.A."/>
            <person name="Wortman J."/>
            <person name="Dyer P.S."/>
            <person name="Grigoriev I.V."/>
        </authorList>
    </citation>
    <scope>NUCLEOTIDE SEQUENCE [LARGE SCALE GENOMIC DNA]</scope>
    <source>
        <strain evidence="17">DTO 134E9</strain>
    </source>
</reference>
<dbReference type="GO" id="GO:0005634">
    <property type="term" value="C:nucleus"/>
    <property type="evidence" value="ECO:0007669"/>
    <property type="project" value="UniProtKB-SubCell"/>
</dbReference>
<dbReference type="GO" id="GO:0046872">
    <property type="term" value="F:metal ion binding"/>
    <property type="evidence" value="ECO:0007669"/>
    <property type="project" value="UniProtKB-KW"/>
</dbReference>
<dbReference type="Gene3D" id="1.10.150.670">
    <property type="entry name" value="Crossover junction endonuclease EME1, DNA-binding domain"/>
    <property type="match status" value="1"/>
</dbReference>
<evidence type="ECO:0000256" key="1">
    <source>
        <dbReference type="ARBA" id="ARBA00001946"/>
    </source>
</evidence>
<evidence type="ECO:0000256" key="7">
    <source>
        <dbReference type="ARBA" id="ARBA00022763"/>
    </source>
</evidence>
<evidence type="ECO:0000256" key="12">
    <source>
        <dbReference type="ARBA" id="ARBA00023242"/>
    </source>
</evidence>
<organism evidence="16 17">
    <name type="scientific">Aspergillus wentii DTO 134E9</name>
    <dbReference type="NCBI Taxonomy" id="1073089"/>
    <lineage>
        <taxon>Eukaryota</taxon>
        <taxon>Fungi</taxon>
        <taxon>Dikarya</taxon>
        <taxon>Ascomycota</taxon>
        <taxon>Pezizomycotina</taxon>
        <taxon>Eurotiomycetes</taxon>
        <taxon>Eurotiomycetidae</taxon>
        <taxon>Eurotiales</taxon>
        <taxon>Aspergillaceae</taxon>
        <taxon>Aspergillus</taxon>
        <taxon>Aspergillus subgen. Cremei</taxon>
    </lineage>
</organism>
<sequence>MPEVIDLLSSTPPPREDRPRQPPVPTKPAAPSNPPLPATSFLSDDSIDVSLFNYDDLDNPTNKRRRVSEEPQSRHETTTRVVSKQSCFQFSDEDFGLPPPPPPPGPSEPKPSTSAWDVLESDPIVFTSSAPEPAGRPPVIRKSNFTQTNTITIDDDDFDFDDYNDDNDGNGKKSAGGAVARRVERDEIEEFSDQIPLPDLNELIALEESTKSTANPLYSNRTASLLASLEERPKAGRGGKVASKPVGRPRKDKDIDDELSDDLVEPRKPARKTSSKPTTADKEAKAREREAAKAQREREKQLDKERKQKLKEEKAKKKQLAQDISEVNKLKVDKKNSTPEMLLDMSSSLEDTNVGNQSIEFMKRLGVEHTFFASSISNIVRWRRKVTAKFNEGAGYWEPCPLHIRQEEHVLCLLTAQDFVDMVIAPADSDETDTLEQHVLKLKNAYPNCKPIYLIEGLGVWMRKNKNSRNRAYQAEVRRQFEQSNDAPATTATGRPRKKANKPETTPPIDDDTVEDALLQLQVTYSCLIHHSNAAPESAEWIKNFTEHVSTIPYRLERMEGNDSAFCMDVGQVKCGDDKEDTFIKMLQEVNRVTASMAYGIIPKYPSVTDLVKAMRTHGPGMLEDVKKSANKTGGVTESRIGPAASKRLYKVFTGLDPSSTDI</sequence>
<dbReference type="GO" id="GO:0048476">
    <property type="term" value="C:Holliday junction resolvase complex"/>
    <property type="evidence" value="ECO:0007669"/>
    <property type="project" value="InterPro"/>
</dbReference>
<dbReference type="RefSeq" id="XP_040691056.1">
    <property type="nucleotide sequence ID" value="XM_040837463.1"/>
</dbReference>
<dbReference type="GO" id="GO:0031573">
    <property type="term" value="P:mitotic intra-S DNA damage checkpoint signaling"/>
    <property type="evidence" value="ECO:0007669"/>
    <property type="project" value="TreeGrafter"/>
</dbReference>
<feature type="region of interest" description="Disordered" evidence="14">
    <location>
        <begin position="478"/>
        <end position="512"/>
    </location>
</feature>
<keyword evidence="4" id="KW-0540">Nuclease</keyword>
<dbReference type="EMBL" id="KV878211">
    <property type="protein sequence ID" value="OJJ37380.1"/>
    <property type="molecule type" value="Genomic_DNA"/>
</dbReference>
<evidence type="ECO:0000256" key="11">
    <source>
        <dbReference type="ARBA" id="ARBA00023204"/>
    </source>
</evidence>
<feature type="region of interest" description="Disordered" evidence="14">
    <location>
        <begin position="229"/>
        <end position="322"/>
    </location>
</feature>
<keyword evidence="7" id="KW-0227">DNA damage</keyword>
<keyword evidence="10" id="KW-0233">DNA recombination</keyword>
<keyword evidence="9" id="KW-0460">Magnesium</keyword>
<evidence type="ECO:0000259" key="15">
    <source>
        <dbReference type="SMART" id="SM00891"/>
    </source>
</evidence>
<keyword evidence="17" id="KW-1185">Reference proteome</keyword>
<dbReference type="Gene3D" id="3.40.50.10130">
    <property type="match status" value="1"/>
</dbReference>
<dbReference type="GO" id="GO:0006302">
    <property type="term" value="P:double-strand break repair"/>
    <property type="evidence" value="ECO:0007669"/>
    <property type="project" value="TreeGrafter"/>
</dbReference>
<feature type="compositionally biased region" description="Basic and acidic residues" evidence="14">
    <location>
        <begin position="67"/>
        <end position="78"/>
    </location>
</feature>
<comment type="cofactor">
    <cofactor evidence="1">
        <name>Mg(2+)</name>
        <dbReference type="ChEBI" id="CHEBI:18420"/>
    </cofactor>
</comment>
<evidence type="ECO:0000313" key="16">
    <source>
        <dbReference type="EMBL" id="OJJ37380.1"/>
    </source>
</evidence>
<keyword evidence="12" id="KW-0539">Nucleus</keyword>
<keyword evidence="5" id="KW-0479">Metal-binding</keyword>
<proteinExistence type="inferred from homology"/>
<dbReference type="Pfam" id="PF02732">
    <property type="entry name" value="ERCC4"/>
    <property type="match status" value="1"/>
</dbReference>
<dbReference type="FunFam" id="1.10.150.670:FF:000004">
    <property type="entry name" value="Crossover junction endonuclease EME1"/>
    <property type="match status" value="1"/>
</dbReference>
<evidence type="ECO:0000256" key="2">
    <source>
        <dbReference type="ARBA" id="ARBA00004123"/>
    </source>
</evidence>
<feature type="domain" description="ERCC4" evidence="15">
    <location>
        <begin position="340"/>
        <end position="616"/>
    </location>
</feature>
<evidence type="ECO:0000256" key="13">
    <source>
        <dbReference type="ARBA" id="ARBA00023254"/>
    </source>
</evidence>
<feature type="compositionally biased region" description="Pro residues" evidence="14">
    <location>
        <begin position="97"/>
        <end position="109"/>
    </location>
</feature>
<evidence type="ECO:0000256" key="4">
    <source>
        <dbReference type="ARBA" id="ARBA00022722"/>
    </source>
</evidence>
<feature type="compositionally biased region" description="Polar residues" evidence="14">
    <location>
        <begin position="79"/>
        <end position="89"/>
    </location>
</feature>
<feature type="region of interest" description="Disordered" evidence="14">
    <location>
        <begin position="1"/>
        <end position="181"/>
    </location>
</feature>
<comment type="subcellular location">
    <subcellularLocation>
        <location evidence="2">Nucleus</location>
    </subcellularLocation>
</comment>
<feature type="compositionally biased region" description="Basic and acidic residues" evidence="14">
    <location>
        <begin position="279"/>
        <end position="315"/>
    </location>
</feature>
<name>A0A1L9RQZ8_ASPWE</name>
<feature type="compositionally biased region" description="Polar residues" evidence="14">
    <location>
        <begin position="482"/>
        <end position="493"/>
    </location>
</feature>
<dbReference type="Pfam" id="PF21292">
    <property type="entry name" value="EME1-MUS81_C"/>
    <property type="match status" value="1"/>
</dbReference>
<dbReference type="PANTHER" id="PTHR21077">
    <property type="entry name" value="EME1 PROTEIN"/>
    <property type="match status" value="1"/>
</dbReference>
<feature type="compositionally biased region" description="Acidic residues" evidence="14">
    <location>
        <begin position="153"/>
        <end position="168"/>
    </location>
</feature>
<evidence type="ECO:0000256" key="8">
    <source>
        <dbReference type="ARBA" id="ARBA00022801"/>
    </source>
</evidence>
<evidence type="ECO:0000256" key="9">
    <source>
        <dbReference type="ARBA" id="ARBA00022842"/>
    </source>
</evidence>
<feature type="compositionally biased region" description="Pro residues" evidence="14">
    <location>
        <begin position="21"/>
        <end position="37"/>
    </location>
</feature>
<protein>
    <recommendedName>
        <fullName evidence="15">ERCC4 domain-containing protein</fullName>
    </recommendedName>
</protein>
<keyword evidence="8" id="KW-0378">Hydrolase</keyword>
<dbReference type="AlphaFoldDB" id="A0A1L9RQZ8"/>
<feature type="compositionally biased region" description="Polar residues" evidence="14">
    <location>
        <begin position="143"/>
        <end position="152"/>
    </location>
</feature>
<dbReference type="FunFam" id="3.40.50.10130:FF:000010">
    <property type="entry name" value="Crossover junction endonuclease eme1"/>
    <property type="match status" value="1"/>
</dbReference>
<evidence type="ECO:0000256" key="14">
    <source>
        <dbReference type="SAM" id="MobiDB-lite"/>
    </source>
</evidence>
<evidence type="ECO:0000256" key="5">
    <source>
        <dbReference type="ARBA" id="ARBA00022723"/>
    </source>
</evidence>
<dbReference type="GO" id="GO:0031297">
    <property type="term" value="P:replication fork processing"/>
    <property type="evidence" value="ECO:0007669"/>
    <property type="project" value="TreeGrafter"/>
</dbReference>
<evidence type="ECO:0000313" key="17">
    <source>
        <dbReference type="Proteomes" id="UP000184383"/>
    </source>
</evidence>
<dbReference type="InterPro" id="IPR033310">
    <property type="entry name" value="Mms4/EME1/EME2"/>
</dbReference>
<dbReference type="InterPro" id="IPR006166">
    <property type="entry name" value="ERCC4_domain"/>
</dbReference>
<dbReference type="GO" id="GO:0003677">
    <property type="term" value="F:DNA binding"/>
    <property type="evidence" value="ECO:0007669"/>
    <property type="project" value="InterPro"/>
</dbReference>
<dbReference type="GeneID" id="63753311"/>